<protein>
    <submittedName>
        <fullName evidence="1">Uncharacterized protein</fullName>
    </submittedName>
</protein>
<name>A0ACC2VDR2_9TREE</name>
<evidence type="ECO:0000313" key="2">
    <source>
        <dbReference type="Proteomes" id="UP001227268"/>
    </source>
</evidence>
<dbReference type="Proteomes" id="UP001227268">
    <property type="component" value="Unassembled WGS sequence"/>
</dbReference>
<proteinExistence type="predicted"/>
<dbReference type="EMBL" id="JASBWT010000017">
    <property type="protein sequence ID" value="KAJ9097258.1"/>
    <property type="molecule type" value="Genomic_DNA"/>
</dbReference>
<gene>
    <name evidence="1" type="ORF">QFC21_004927</name>
</gene>
<sequence length="89" mass="10402">MDSDTGNAKRKDEHKRRFDEFLDLFSQCRLVIIQEKLKDYGAVQRELAIAKLTIEEMKRTDTNQRFQLLSADGQADDNASPQRQSELER</sequence>
<organism evidence="1 2">
    <name type="scientific">Naganishia friedmannii</name>
    <dbReference type="NCBI Taxonomy" id="89922"/>
    <lineage>
        <taxon>Eukaryota</taxon>
        <taxon>Fungi</taxon>
        <taxon>Dikarya</taxon>
        <taxon>Basidiomycota</taxon>
        <taxon>Agaricomycotina</taxon>
        <taxon>Tremellomycetes</taxon>
        <taxon>Filobasidiales</taxon>
        <taxon>Filobasidiaceae</taxon>
        <taxon>Naganishia</taxon>
    </lineage>
</organism>
<accession>A0ACC2VDR2</accession>
<keyword evidence="2" id="KW-1185">Reference proteome</keyword>
<reference evidence="1" key="1">
    <citation type="submission" date="2023-04" db="EMBL/GenBank/DDBJ databases">
        <title>Draft Genome sequencing of Naganishia species isolated from polar environments using Oxford Nanopore Technology.</title>
        <authorList>
            <person name="Leo P."/>
            <person name="Venkateswaran K."/>
        </authorList>
    </citation>
    <scope>NUCLEOTIDE SEQUENCE</scope>
    <source>
        <strain evidence="1">MNA-CCFEE 5423</strain>
    </source>
</reference>
<comment type="caution">
    <text evidence="1">The sequence shown here is derived from an EMBL/GenBank/DDBJ whole genome shotgun (WGS) entry which is preliminary data.</text>
</comment>
<evidence type="ECO:0000313" key="1">
    <source>
        <dbReference type="EMBL" id="KAJ9097258.1"/>
    </source>
</evidence>